<keyword evidence="7" id="KW-0677">Repeat</keyword>
<feature type="domain" description="Ig-like" evidence="14">
    <location>
        <begin position="326"/>
        <end position="416"/>
    </location>
</feature>
<protein>
    <recommendedName>
        <fullName evidence="13">Cell adhesion molecule-related/down-regulated by oncogenes</fullName>
    </recommendedName>
</protein>
<name>A0A182JLV4_ANOAO</name>
<dbReference type="VEuPathDB" id="VectorBase:AATE020500"/>
<dbReference type="InterPro" id="IPR003598">
    <property type="entry name" value="Ig_sub2"/>
</dbReference>
<evidence type="ECO:0000256" key="10">
    <source>
        <dbReference type="ARBA" id="ARBA00023157"/>
    </source>
</evidence>
<evidence type="ECO:0000256" key="2">
    <source>
        <dbReference type="ARBA" id="ARBA00004236"/>
    </source>
</evidence>
<dbReference type="SUPFAM" id="SSF52058">
    <property type="entry name" value="L domain-like"/>
    <property type="match status" value="1"/>
</dbReference>
<proteinExistence type="predicted"/>
<dbReference type="GO" id="GO:0005886">
    <property type="term" value="C:plasma membrane"/>
    <property type="evidence" value="ECO:0007669"/>
    <property type="project" value="UniProtKB-SubCell"/>
</dbReference>
<evidence type="ECO:0000256" key="12">
    <source>
        <dbReference type="ARBA" id="ARBA00023319"/>
    </source>
</evidence>
<keyword evidence="12" id="KW-0393">Immunoglobulin domain</keyword>
<dbReference type="SMART" id="SM00409">
    <property type="entry name" value="IG"/>
    <property type="match status" value="2"/>
</dbReference>
<keyword evidence="11" id="KW-0325">Glycoprotein</keyword>
<organism evidence="15">
    <name type="scientific">Anopheles atroparvus</name>
    <name type="common">European mosquito</name>
    <dbReference type="NCBI Taxonomy" id="41427"/>
    <lineage>
        <taxon>Eukaryota</taxon>
        <taxon>Metazoa</taxon>
        <taxon>Ecdysozoa</taxon>
        <taxon>Arthropoda</taxon>
        <taxon>Hexapoda</taxon>
        <taxon>Insecta</taxon>
        <taxon>Pterygota</taxon>
        <taxon>Neoptera</taxon>
        <taxon>Endopterygota</taxon>
        <taxon>Diptera</taxon>
        <taxon>Nematocera</taxon>
        <taxon>Culicoidea</taxon>
        <taxon>Culicidae</taxon>
        <taxon>Anophelinae</taxon>
        <taxon>Anopheles</taxon>
    </lineage>
</organism>
<evidence type="ECO:0000256" key="6">
    <source>
        <dbReference type="ARBA" id="ARBA00022729"/>
    </source>
</evidence>
<dbReference type="AlphaFoldDB" id="A0A182JLV4"/>
<dbReference type="Pfam" id="PF13855">
    <property type="entry name" value="LRR_8"/>
    <property type="match status" value="2"/>
</dbReference>
<evidence type="ECO:0000259" key="14">
    <source>
        <dbReference type="PROSITE" id="PS50835"/>
    </source>
</evidence>
<keyword evidence="3" id="KW-1003">Cell membrane</keyword>
<dbReference type="FunFam" id="2.60.40.10:FF:000273">
    <property type="entry name" value="contactin-3 isoform X1"/>
    <property type="match status" value="1"/>
</dbReference>
<dbReference type="InterPro" id="IPR007110">
    <property type="entry name" value="Ig-like_dom"/>
</dbReference>
<dbReference type="SMART" id="SM00369">
    <property type="entry name" value="LRR_TYP"/>
    <property type="match status" value="5"/>
</dbReference>
<keyword evidence="10" id="KW-1015">Disulfide bond</keyword>
<evidence type="ECO:0000256" key="1">
    <source>
        <dbReference type="ARBA" id="ARBA00004167"/>
    </source>
</evidence>
<dbReference type="InterPro" id="IPR003599">
    <property type="entry name" value="Ig_sub"/>
</dbReference>
<dbReference type="PANTHER" id="PTHR45842">
    <property type="entry name" value="SYNAPTIC ADHESION-LIKE MOLECULE SALM"/>
    <property type="match status" value="1"/>
</dbReference>
<dbReference type="SMART" id="SM00408">
    <property type="entry name" value="IGc2"/>
    <property type="match status" value="2"/>
</dbReference>
<keyword evidence="4" id="KW-0433">Leucine-rich repeat</keyword>
<evidence type="ECO:0000256" key="8">
    <source>
        <dbReference type="ARBA" id="ARBA00022989"/>
    </source>
</evidence>
<dbReference type="InterPro" id="IPR001611">
    <property type="entry name" value="Leu-rich_rpt"/>
</dbReference>
<evidence type="ECO:0000256" key="3">
    <source>
        <dbReference type="ARBA" id="ARBA00022475"/>
    </source>
</evidence>
<dbReference type="InterPro" id="IPR050467">
    <property type="entry name" value="LRFN"/>
</dbReference>
<evidence type="ECO:0000256" key="7">
    <source>
        <dbReference type="ARBA" id="ARBA00022737"/>
    </source>
</evidence>
<keyword evidence="5" id="KW-0812">Transmembrane</keyword>
<dbReference type="FunFam" id="2.60.40.10:FF:000032">
    <property type="entry name" value="palladin isoform X1"/>
    <property type="match status" value="1"/>
</dbReference>
<evidence type="ECO:0000256" key="13">
    <source>
        <dbReference type="ARBA" id="ARBA00069893"/>
    </source>
</evidence>
<dbReference type="PROSITE" id="PS51450">
    <property type="entry name" value="LRR"/>
    <property type="match status" value="1"/>
</dbReference>
<evidence type="ECO:0000256" key="5">
    <source>
        <dbReference type="ARBA" id="ARBA00022692"/>
    </source>
</evidence>
<dbReference type="Gene3D" id="3.80.10.10">
    <property type="entry name" value="Ribonuclease Inhibitor"/>
    <property type="match status" value="1"/>
</dbReference>
<dbReference type="EnsemblMetazoa" id="AATE020500-RA">
    <property type="protein sequence ID" value="AATE020500-PA.1"/>
    <property type="gene ID" value="AATE020500"/>
</dbReference>
<dbReference type="InterPro" id="IPR003591">
    <property type="entry name" value="Leu-rich_rpt_typical-subtyp"/>
</dbReference>
<evidence type="ECO:0000256" key="4">
    <source>
        <dbReference type="ARBA" id="ARBA00022614"/>
    </source>
</evidence>
<accession>A0A182JLV4</accession>
<reference evidence="15" key="1">
    <citation type="submission" date="2022-08" db="UniProtKB">
        <authorList>
            <consortium name="EnsemblMetazoa"/>
        </authorList>
    </citation>
    <scope>IDENTIFICATION</scope>
    <source>
        <strain evidence="15">EBRO</strain>
    </source>
</reference>
<dbReference type="Gene3D" id="2.60.40.10">
    <property type="entry name" value="Immunoglobulins"/>
    <property type="match status" value="2"/>
</dbReference>
<evidence type="ECO:0000256" key="11">
    <source>
        <dbReference type="ARBA" id="ARBA00023180"/>
    </source>
</evidence>
<dbReference type="InterPro" id="IPR036179">
    <property type="entry name" value="Ig-like_dom_sf"/>
</dbReference>
<dbReference type="PROSITE" id="PS50835">
    <property type="entry name" value="IG_LIKE"/>
    <property type="match status" value="2"/>
</dbReference>
<keyword evidence="6" id="KW-0732">Signal</keyword>
<dbReference type="SUPFAM" id="SSF48726">
    <property type="entry name" value="Immunoglobulin"/>
    <property type="match status" value="2"/>
</dbReference>
<dbReference type="InterPro" id="IPR032675">
    <property type="entry name" value="LRR_dom_sf"/>
</dbReference>
<evidence type="ECO:0000256" key="9">
    <source>
        <dbReference type="ARBA" id="ARBA00023136"/>
    </source>
</evidence>
<dbReference type="InterPro" id="IPR013098">
    <property type="entry name" value="Ig_I-set"/>
</dbReference>
<dbReference type="InterPro" id="IPR000483">
    <property type="entry name" value="Cys-rich_flank_reg_C"/>
</dbReference>
<dbReference type="Pfam" id="PF07679">
    <property type="entry name" value="I-set"/>
    <property type="match status" value="2"/>
</dbReference>
<keyword evidence="9" id="KW-0472">Membrane</keyword>
<dbReference type="SMART" id="SM00082">
    <property type="entry name" value="LRRCT"/>
    <property type="match status" value="1"/>
</dbReference>
<sequence>MEHESGRAFRARRSVMLIRAGSSTLLLIATIAATLVVMATAVEGLGCPQKCACQQRTVRCVKQQLDNVPDMPPDTSIIFSHAAKHCHSVDVRATEKQMTDVRTNLLALTPPPIRLGNGDIAWHEAKPAPHPDKVLHQRRAGRMNTLGRDLRYNHICEVPTGAFDGLQHLHTIFLNENQLTRIHSGAFRELPSLKYLYLNRNRIGTVAPDAFISLNRLHSMYLHFNNLSSLEPQTFTKMPSLERLYLHGNQIKRIPEGSFGQLPALRRLRLDDNALECGCSMLWFIRTLQQPNRKALVAGATCATPLALEGQPISAITEEDLRCAKPEIVAQPRDIEISYGQTAVFSCKASGDPRPDIVWLANDSQVRPDSDSRITLLPDGSLRIDEIVPSDAGPYRCVARNVLGEAGSRVARLAVNNDVVESEAEAPKFLRTPTDQHELLEGDAIMLDCVVTGAPTPSILWQFNGDNIQNGRIKLFGNGSLILPVSTLDDGGIYTCCAGNALGNISVNVTVIVNGSPTACVRKIACNIRLNAPRNTGGGLRRHCDDATRP</sequence>
<comment type="subcellular location">
    <subcellularLocation>
        <location evidence="2">Cell membrane</location>
    </subcellularLocation>
    <subcellularLocation>
        <location evidence="1">Membrane</location>
        <topology evidence="1">Single-pass membrane protein</topology>
    </subcellularLocation>
</comment>
<dbReference type="PANTHER" id="PTHR45842:SF12">
    <property type="entry name" value="KEKKON 5, ISOFORM A"/>
    <property type="match status" value="1"/>
</dbReference>
<keyword evidence="8" id="KW-1133">Transmembrane helix</keyword>
<dbReference type="InterPro" id="IPR013783">
    <property type="entry name" value="Ig-like_fold"/>
</dbReference>
<evidence type="ECO:0000313" key="15">
    <source>
        <dbReference type="EnsemblMetazoa" id="AATE020500-PA.1"/>
    </source>
</evidence>
<feature type="domain" description="Ig-like" evidence="14">
    <location>
        <begin position="427"/>
        <end position="512"/>
    </location>
</feature>
<dbReference type="STRING" id="41427.A0A182JLV4"/>